<feature type="compositionally biased region" description="Basic and acidic residues" evidence="4">
    <location>
        <begin position="1"/>
        <end position="24"/>
    </location>
</feature>
<dbReference type="EMBL" id="KV784353">
    <property type="protein sequence ID" value="OEU23698.1"/>
    <property type="molecule type" value="Genomic_DNA"/>
</dbReference>
<gene>
    <name evidence="5" type="ORF">FRACYDRAFT_259454</name>
</gene>
<keyword evidence="2" id="KW-0812">Transmembrane</keyword>
<dbReference type="InParanoid" id="A0A1E7FZW9"/>
<feature type="region of interest" description="Disordered" evidence="4">
    <location>
        <begin position="1"/>
        <end position="30"/>
    </location>
</feature>
<evidence type="ECO:0000313" key="6">
    <source>
        <dbReference type="Proteomes" id="UP000095751"/>
    </source>
</evidence>
<dbReference type="Gene3D" id="1.50.40.10">
    <property type="entry name" value="Mitochondrial carrier domain"/>
    <property type="match status" value="1"/>
</dbReference>
<proteinExistence type="predicted"/>
<organism evidence="5 6">
    <name type="scientific">Fragilariopsis cylindrus CCMP1102</name>
    <dbReference type="NCBI Taxonomy" id="635003"/>
    <lineage>
        <taxon>Eukaryota</taxon>
        <taxon>Sar</taxon>
        <taxon>Stramenopiles</taxon>
        <taxon>Ochrophyta</taxon>
        <taxon>Bacillariophyta</taxon>
        <taxon>Bacillariophyceae</taxon>
        <taxon>Bacillariophycidae</taxon>
        <taxon>Bacillariales</taxon>
        <taxon>Bacillariaceae</taxon>
        <taxon>Fragilariopsis</taxon>
    </lineage>
</organism>
<protein>
    <recommendedName>
        <fullName evidence="7">Mitochondrial carrier</fullName>
    </recommendedName>
</protein>
<comment type="subcellular location">
    <subcellularLocation>
        <location evidence="1">Membrane</location>
    </subcellularLocation>
</comment>
<dbReference type="SUPFAM" id="SSF103506">
    <property type="entry name" value="Mitochondrial carrier"/>
    <property type="match status" value="1"/>
</dbReference>
<evidence type="ECO:0000256" key="3">
    <source>
        <dbReference type="ARBA" id="ARBA00023136"/>
    </source>
</evidence>
<dbReference type="AlphaFoldDB" id="A0A1E7FZW9"/>
<dbReference type="GO" id="GO:0016020">
    <property type="term" value="C:membrane"/>
    <property type="evidence" value="ECO:0007669"/>
    <property type="project" value="UniProtKB-SubCell"/>
</dbReference>
<accession>A0A1E7FZW9</accession>
<sequence length="380" mass="41415">MDRSSSSSEKDHYQTTDTGDEHSPESAGLARGLVRSAARQGAGRVAVGRLPLPKAAADVTQTSIGVAAKTTKHTVATASRFAKIKKVAKVSDRASTGFDLVDAASTSEDSPSSKKSIRTWTRVSIFFGSLTKNTILGTAVFVTYEDLIDRFEDGNDNNSIEEQVNTSSIDPYENSLTTTTTLPQHYAAGFCAGCVHACLGRAIDVVYRIQIQIYQQYWHQEKSASSLVSSIMYSSNNPPFSRYLLHHVASHTVLFGSYETSKRITMLAFPPQINNGRISINNNNTAIDDEDIVTGGNENDDDYSSYLDDRFFIVAFAGGIAGISQQIISDYTEQLMTQCSLTRKNWPSINKPSIKSLLLASIPTAIGFVAFEYGKEVISP</sequence>
<evidence type="ECO:0000256" key="4">
    <source>
        <dbReference type="SAM" id="MobiDB-lite"/>
    </source>
</evidence>
<evidence type="ECO:0000256" key="1">
    <source>
        <dbReference type="ARBA" id="ARBA00004370"/>
    </source>
</evidence>
<dbReference type="Proteomes" id="UP000095751">
    <property type="component" value="Unassembled WGS sequence"/>
</dbReference>
<keyword evidence="6" id="KW-1185">Reference proteome</keyword>
<evidence type="ECO:0008006" key="7">
    <source>
        <dbReference type="Google" id="ProtNLM"/>
    </source>
</evidence>
<dbReference type="OrthoDB" id="203361at2759"/>
<reference evidence="5 6" key="1">
    <citation type="submission" date="2016-09" db="EMBL/GenBank/DDBJ databases">
        <title>Extensive genetic diversity and differential bi-allelic expression allows diatom success in the polar Southern Ocean.</title>
        <authorList>
            <consortium name="DOE Joint Genome Institute"/>
            <person name="Mock T."/>
            <person name="Otillar R.P."/>
            <person name="Strauss J."/>
            <person name="Dupont C."/>
            <person name="Frickenhaus S."/>
            <person name="Maumus F."/>
            <person name="Mcmullan M."/>
            <person name="Sanges R."/>
            <person name="Schmutz J."/>
            <person name="Toseland A."/>
            <person name="Valas R."/>
            <person name="Veluchamy A."/>
            <person name="Ward B.J."/>
            <person name="Allen A."/>
            <person name="Barry K."/>
            <person name="Falciatore A."/>
            <person name="Ferrante M."/>
            <person name="Fortunato A.E."/>
            <person name="Gloeckner G."/>
            <person name="Gruber A."/>
            <person name="Hipkin R."/>
            <person name="Janech M."/>
            <person name="Kroth P."/>
            <person name="Leese F."/>
            <person name="Lindquist E."/>
            <person name="Lyon B.R."/>
            <person name="Martin J."/>
            <person name="Mayer C."/>
            <person name="Parker M."/>
            <person name="Quesneville H."/>
            <person name="Raymond J."/>
            <person name="Uhlig C."/>
            <person name="Valentin K.U."/>
            <person name="Worden A.Z."/>
            <person name="Armbrust E.V."/>
            <person name="Bowler C."/>
            <person name="Green B."/>
            <person name="Moulton V."/>
            <person name="Van Oosterhout C."/>
            <person name="Grigoriev I."/>
        </authorList>
    </citation>
    <scope>NUCLEOTIDE SEQUENCE [LARGE SCALE GENOMIC DNA]</scope>
    <source>
        <strain evidence="5 6">CCMP1102</strain>
    </source>
</reference>
<evidence type="ECO:0000256" key="2">
    <source>
        <dbReference type="ARBA" id="ARBA00022692"/>
    </source>
</evidence>
<keyword evidence="3" id="KW-0472">Membrane</keyword>
<name>A0A1E7FZW9_9STRA</name>
<dbReference type="KEGG" id="fcy:FRACYDRAFT_259454"/>
<dbReference type="InterPro" id="IPR023395">
    <property type="entry name" value="MCP_dom_sf"/>
</dbReference>
<evidence type="ECO:0000313" key="5">
    <source>
        <dbReference type="EMBL" id="OEU23698.1"/>
    </source>
</evidence>